<keyword evidence="2" id="KW-0805">Transcription regulation</keyword>
<dbReference type="GO" id="GO:0003700">
    <property type="term" value="F:DNA-binding transcription factor activity"/>
    <property type="evidence" value="ECO:0007669"/>
    <property type="project" value="InterPro"/>
</dbReference>
<dbReference type="InterPro" id="IPR005119">
    <property type="entry name" value="LysR_subst-bd"/>
</dbReference>
<accession>A0A1A7QA53</accession>
<comment type="caution">
    <text evidence="6">The sequence shown here is derived from an EMBL/GenBank/DDBJ whole genome shotgun (WGS) entry which is preliminary data.</text>
</comment>
<dbReference type="Pfam" id="PF00126">
    <property type="entry name" value="HTH_1"/>
    <property type="match status" value="1"/>
</dbReference>
<reference evidence="6 7" key="1">
    <citation type="submission" date="2014-11" db="EMBL/GenBank/DDBJ databases">
        <title>Pan-genome of Gallibacterium spp.</title>
        <authorList>
            <person name="Kudirkiene E."/>
            <person name="Bojesen A.M."/>
        </authorList>
    </citation>
    <scope>NUCLEOTIDE SEQUENCE [LARGE SCALE GENOMIC DNA]</scope>
    <source>
        <strain evidence="6 7">F298</strain>
    </source>
</reference>
<dbReference type="InterPro" id="IPR058163">
    <property type="entry name" value="LysR-type_TF_proteobact-type"/>
</dbReference>
<dbReference type="GO" id="GO:0003677">
    <property type="term" value="F:DNA binding"/>
    <property type="evidence" value="ECO:0007669"/>
    <property type="project" value="UniProtKB-KW"/>
</dbReference>
<protein>
    <submittedName>
        <fullName evidence="6">LysR family transcriptional regulator</fullName>
    </submittedName>
</protein>
<dbReference type="Gene3D" id="3.40.190.290">
    <property type="match status" value="1"/>
</dbReference>
<dbReference type="PANTHER" id="PTHR30537:SF5">
    <property type="entry name" value="HTH-TYPE TRANSCRIPTIONAL ACTIVATOR TTDR-RELATED"/>
    <property type="match status" value="1"/>
</dbReference>
<name>A0A1A7QA53_9PAST</name>
<sequence length="300" mass="34600">MQKNYYQQLLIFHTIVKTRNISAAARQLELSVAAVSKSLQTLEQHLGVPLIQRTTRKLTLTEAGEKLVQQTTLAVKQIEHSLTDIQSWANPPAGLVRITLPQLAFYLVLQPHYAEFCQQYPQIQLELSIDNATVDIVEQHFDFGIRFGHSIEDGMIAHQLTTPMQEGLFVSKQYALQYGIPQTPTELSQHQLIGHRFITHNRLNPLTLNLDGFEKQFEVKQQLILNDTEMVVDAVLQGFGIGRIFDLRYQQLGLKDQFIPVLQPYWRQFPALYLYYFPRQQQLKRAKAVIDFLLAKRTIT</sequence>
<dbReference type="FunFam" id="1.10.10.10:FF:000001">
    <property type="entry name" value="LysR family transcriptional regulator"/>
    <property type="match status" value="1"/>
</dbReference>
<evidence type="ECO:0000256" key="2">
    <source>
        <dbReference type="ARBA" id="ARBA00023015"/>
    </source>
</evidence>
<dbReference type="SUPFAM" id="SSF46785">
    <property type="entry name" value="Winged helix' DNA-binding domain"/>
    <property type="match status" value="1"/>
</dbReference>
<proteinExistence type="inferred from homology"/>
<evidence type="ECO:0000313" key="6">
    <source>
        <dbReference type="EMBL" id="OBX10772.1"/>
    </source>
</evidence>
<evidence type="ECO:0000313" key="7">
    <source>
        <dbReference type="Proteomes" id="UP000243168"/>
    </source>
</evidence>
<dbReference type="Pfam" id="PF03466">
    <property type="entry name" value="LysR_substrate"/>
    <property type="match status" value="1"/>
</dbReference>
<dbReference type="PANTHER" id="PTHR30537">
    <property type="entry name" value="HTH-TYPE TRANSCRIPTIONAL REGULATOR"/>
    <property type="match status" value="1"/>
</dbReference>
<organism evidence="6 7">
    <name type="scientific">Gallibacterium genomosp. 3</name>
    <dbReference type="NCBI Taxonomy" id="505345"/>
    <lineage>
        <taxon>Bacteria</taxon>
        <taxon>Pseudomonadati</taxon>
        <taxon>Pseudomonadota</taxon>
        <taxon>Gammaproteobacteria</taxon>
        <taxon>Pasteurellales</taxon>
        <taxon>Pasteurellaceae</taxon>
        <taxon>Gallibacterium</taxon>
    </lineage>
</organism>
<dbReference type="InterPro" id="IPR036388">
    <property type="entry name" value="WH-like_DNA-bd_sf"/>
</dbReference>
<dbReference type="Proteomes" id="UP000243168">
    <property type="component" value="Unassembled WGS sequence"/>
</dbReference>
<dbReference type="AlphaFoldDB" id="A0A1A7QA53"/>
<comment type="similarity">
    <text evidence="1">Belongs to the LysR transcriptional regulatory family.</text>
</comment>
<dbReference type="InterPro" id="IPR036390">
    <property type="entry name" value="WH_DNA-bd_sf"/>
</dbReference>
<dbReference type="RefSeq" id="WP_065234071.1">
    <property type="nucleotide sequence ID" value="NZ_JTJS01000025.1"/>
</dbReference>
<gene>
    <name evidence="6" type="ORF">QV07_03150</name>
</gene>
<dbReference type="SUPFAM" id="SSF53850">
    <property type="entry name" value="Periplasmic binding protein-like II"/>
    <property type="match status" value="1"/>
</dbReference>
<feature type="domain" description="HTH lysR-type" evidence="5">
    <location>
        <begin position="4"/>
        <end position="61"/>
    </location>
</feature>
<dbReference type="EMBL" id="JTJS01000025">
    <property type="protein sequence ID" value="OBX10772.1"/>
    <property type="molecule type" value="Genomic_DNA"/>
</dbReference>
<evidence type="ECO:0000256" key="4">
    <source>
        <dbReference type="ARBA" id="ARBA00023163"/>
    </source>
</evidence>
<evidence type="ECO:0000259" key="5">
    <source>
        <dbReference type="PROSITE" id="PS50931"/>
    </source>
</evidence>
<dbReference type="Gene3D" id="1.10.10.10">
    <property type="entry name" value="Winged helix-like DNA-binding domain superfamily/Winged helix DNA-binding domain"/>
    <property type="match status" value="1"/>
</dbReference>
<dbReference type="PROSITE" id="PS50931">
    <property type="entry name" value="HTH_LYSR"/>
    <property type="match status" value="1"/>
</dbReference>
<evidence type="ECO:0000256" key="1">
    <source>
        <dbReference type="ARBA" id="ARBA00009437"/>
    </source>
</evidence>
<dbReference type="InterPro" id="IPR000847">
    <property type="entry name" value="LysR_HTH_N"/>
</dbReference>
<keyword evidence="4" id="KW-0804">Transcription</keyword>
<keyword evidence="3" id="KW-0238">DNA-binding</keyword>
<evidence type="ECO:0000256" key="3">
    <source>
        <dbReference type="ARBA" id="ARBA00023125"/>
    </source>
</evidence>